<dbReference type="EMBL" id="JADQDO010000007">
    <property type="protein sequence ID" value="MBF9234516.1"/>
    <property type="molecule type" value="Genomic_DNA"/>
</dbReference>
<dbReference type="AlphaFoldDB" id="A0A931FTA8"/>
<dbReference type="Proteomes" id="UP000599312">
    <property type="component" value="Unassembled WGS sequence"/>
</dbReference>
<dbReference type="SUPFAM" id="SSF51735">
    <property type="entry name" value="NAD(P)-binding Rossmann-fold domains"/>
    <property type="match status" value="2"/>
</dbReference>
<dbReference type="CDD" id="cd05233">
    <property type="entry name" value="SDR_c"/>
    <property type="match status" value="1"/>
</dbReference>
<evidence type="ECO:0000313" key="5">
    <source>
        <dbReference type="Proteomes" id="UP000599312"/>
    </source>
</evidence>
<comment type="caution">
    <text evidence="4">The sequence shown here is derived from an EMBL/GenBank/DDBJ whole genome shotgun (WGS) entry which is preliminary data.</text>
</comment>
<organism evidence="4 5">
    <name type="scientific">Microvirga alba</name>
    <dbReference type="NCBI Taxonomy" id="2791025"/>
    <lineage>
        <taxon>Bacteria</taxon>
        <taxon>Pseudomonadati</taxon>
        <taxon>Pseudomonadota</taxon>
        <taxon>Alphaproteobacteria</taxon>
        <taxon>Hyphomicrobiales</taxon>
        <taxon>Methylobacteriaceae</taxon>
        <taxon>Microvirga</taxon>
    </lineage>
</organism>
<dbReference type="PANTHER" id="PTHR44196">
    <property type="entry name" value="DEHYDROGENASE/REDUCTASE SDR FAMILY MEMBER 7B"/>
    <property type="match status" value="1"/>
</dbReference>
<dbReference type="PROSITE" id="PS00061">
    <property type="entry name" value="ADH_SHORT"/>
    <property type="match status" value="1"/>
</dbReference>
<evidence type="ECO:0000256" key="2">
    <source>
        <dbReference type="ARBA" id="ARBA00023002"/>
    </source>
</evidence>
<protein>
    <submittedName>
        <fullName evidence="4">SDR family oxidoreductase</fullName>
    </submittedName>
</protein>
<dbReference type="RefSeq" id="WP_196272514.1">
    <property type="nucleotide sequence ID" value="NZ_JADQDO010000007.1"/>
</dbReference>
<keyword evidence="2" id="KW-0560">Oxidoreductase</keyword>
<name>A0A931FTA8_9HYPH</name>
<proteinExistence type="inferred from homology"/>
<dbReference type="GO" id="GO:0016491">
    <property type="term" value="F:oxidoreductase activity"/>
    <property type="evidence" value="ECO:0007669"/>
    <property type="project" value="UniProtKB-KW"/>
</dbReference>
<evidence type="ECO:0000259" key="3">
    <source>
        <dbReference type="Pfam" id="PF07993"/>
    </source>
</evidence>
<dbReference type="FunFam" id="3.40.50.720:FF:000084">
    <property type="entry name" value="Short-chain dehydrogenase reductase"/>
    <property type="match status" value="1"/>
</dbReference>
<dbReference type="InterPro" id="IPR057313">
    <property type="entry name" value="Maqu_2507-like"/>
</dbReference>
<dbReference type="Pfam" id="PF07993">
    <property type="entry name" value="NAD_binding_4"/>
    <property type="match status" value="1"/>
</dbReference>
<keyword evidence="5" id="KW-1185">Reference proteome</keyword>
<feature type="domain" description="Thioester reductase (TE)" evidence="3">
    <location>
        <begin position="5"/>
        <end position="234"/>
    </location>
</feature>
<comment type="similarity">
    <text evidence="1">Belongs to the short-chain dehydrogenases/reductases (SDR) family.</text>
</comment>
<dbReference type="InterPro" id="IPR036291">
    <property type="entry name" value="NAD(P)-bd_dom_sf"/>
</dbReference>
<dbReference type="Gene3D" id="3.40.50.720">
    <property type="entry name" value="NAD(P)-binding Rossmann-like Domain"/>
    <property type="match status" value="2"/>
</dbReference>
<sequence>MIYFVTGASGFIGKRLVRKLLSRPEATVYFLERDASAESLDELHRFWGDAAGRTVPVQGDLTQAGLGLKSEDLNRLMGKVDHVFHLAAIYNLEAEPEIVLRTNINGTREVVTFAGRIGARRFHHISSIAAAGLYEGIFREDMFSEAEHLDHPYFASKHESERVVREECRVPWRVYRPGIVVGDSRTGEMDKIDGPYYFFKLIQKIRWLQPAWLPSLGIEGGRINLVPVDFVVTALDHLSHLDGHDGSCFHLTDPRPHRVGEVLDIFARAAHAPPMTLRINASLFEVIPSKLLKGLMALPPFRRIRGSIMKDLGLPQDILSVVNYPTKFDNRQAAQLLTPAGITVPPIEDYAWKLWDYWERHLDPDLFVDRSLRGCVAGRTVLITGGSSGIGKATAFKVAEAGATTIIVARDPDKLERTRREASDRGLTLITYSADLTDQLQCDAFIEKVRATHGAVDVLVNNAGRSIRRGIEESFERMHDFERMMAINYFGCLRVTLGLLPEMAKRGSGQIINISSIGVLANTPRFSAYVASKAALEAWTRCAAAEFLDRGIEFTTINLPLVRTPMIAPTKAYDDVEALAPEQAAAFVVQAIIRRPVRIATKLGVFGEILHALLPHVAQNIMNAGYRMFPETAAGEPAGTEASSAEQVAFTQLLRGIHF</sequence>
<dbReference type="CDD" id="cd05263">
    <property type="entry name" value="MupV_like_SDR_e"/>
    <property type="match status" value="1"/>
</dbReference>
<reference evidence="4" key="1">
    <citation type="submission" date="2020-11" db="EMBL/GenBank/DDBJ databases">
        <authorList>
            <person name="Kim M.K."/>
        </authorList>
    </citation>
    <scope>NUCLEOTIDE SEQUENCE</scope>
    <source>
        <strain evidence="4">BT350</strain>
    </source>
</reference>
<dbReference type="PRINTS" id="PR00080">
    <property type="entry name" value="SDRFAMILY"/>
</dbReference>
<dbReference type="InterPro" id="IPR020904">
    <property type="entry name" value="Sc_DH/Rdtase_CS"/>
</dbReference>
<dbReference type="Pfam" id="PF00106">
    <property type="entry name" value="adh_short"/>
    <property type="match status" value="1"/>
</dbReference>
<gene>
    <name evidence="4" type="ORF">I2H38_14150</name>
</gene>
<evidence type="ECO:0000256" key="1">
    <source>
        <dbReference type="ARBA" id="ARBA00006484"/>
    </source>
</evidence>
<dbReference type="NCBIfam" id="NF005539">
    <property type="entry name" value="PRK07201.1"/>
    <property type="match status" value="1"/>
</dbReference>
<dbReference type="PANTHER" id="PTHR44196:SF1">
    <property type="entry name" value="DEHYDROGENASE_REDUCTASE SDR FAMILY MEMBER 7B"/>
    <property type="match status" value="1"/>
</dbReference>
<dbReference type="InterPro" id="IPR013120">
    <property type="entry name" value="FAR_NAD-bd"/>
</dbReference>
<dbReference type="GO" id="GO:0016020">
    <property type="term" value="C:membrane"/>
    <property type="evidence" value="ECO:0007669"/>
    <property type="project" value="TreeGrafter"/>
</dbReference>
<dbReference type="PRINTS" id="PR00081">
    <property type="entry name" value="GDHRDH"/>
</dbReference>
<dbReference type="InterPro" id="IPR002347">
    <property type="entry name" value="SDR_fam"/>
</dbReference>
<evidence type="ECO:0000313" key="4">
    <source>
        <dbReference type="EMBL" id="MBF9234516.1"/>
    </source>
</evidence>
<accession>A0A931FTA8</accession>